<dbReference type="ChiTaRS" id="STAB2">
    <property type="organism name" value="human"/>
</dbReference>
<dbReference type="AlphaFoldDB" id="L8E9Z1"/>
<protein>
    <submittedName>
        <fullName evidence="1">Alternative protein STAB2</fullName>
    </submittedName>
</protein>
<name>L8E9Z1_HUMAN</name>
<dbReference type="EMBL" id="HF584059">
    <property type="protein sequence ID" value="CCQ43556.1"/>
    <property type="molecule type" value="Genomic_DNA"/>
</dbReference>
<dbReference type="OrthoDB" id="286301at2759"/>
<organism evidence="1">
    <name type="scientific">Homo sapiens</name>
    <name type="common">Human</name>
    <dbReference type="NCBI Taxonomy" id="9606"/>
    <lineage>
        <taxon>Eukaryota</taxon>
        <taxon>Metazoa</taxon>
        <taxon>Chordata</taxon>
        <taxon>Craniata</taxon>
        <taxon>Vertebrata</taxon>
        <taxon>Euteleostomi</taxon>
        <taxon>Mammalia</taxon>
        <taxon>Eutheria</taxon>
        <taxon>Euarchontoglires</taxon>
        <taxon>Primates</taxon>
        <taxon>Haplorrhini</taxon>
        <taxon>Catarrhini</taxon>
        <taxon>Hominidae</taxon>
        <taxon>Homo</taxon>
    </lineage>
</organism>
<proteinExistence type="predicted"/>
<gene>
    <name evidence="1" type="primary">STAB2</name>
</gene>
<reference evidence="1" key="1">
    <citation type="journal article" date="2013" name="PLoS ONE">
        <title>Direct detection of alternative open reading frames translation products in human significantly expands the proteome.</title>
        <authorList>
            <person name="Vanderperre B."/>
            <person name="Lucier J.-F."/>
            <person name="Motard J."/>
            <person name="Tremblay G."/>
            <person name="Vanderperre S."/>
            <person name="Wisztorski M."/>
            <person name="Salzet M."/>
            <person name="Boisvert F.-M."/>
            <person name="Roucou X."/>
        </authorList>
    </citation>
    <scope>NUCLEOTIDE SEQUENCE</scope>
</reference>
<evidence type="ECO:0000313" key="1">
    <source>
        <dbReference type="EMBL" id="CCQ43556.1"/>
    </source>
</evidence>
<sequence length="62" mass="7147">MQMPSQLPRRWQILRPHQSMFTKNLPPSCSLYVPGTKSAQLYMPRRLPWGWPSVLACGPLPN</sequence>
<accession>L8E9Z1</accession>